<feature type="transmembrane region" description="Helical" evidence="1">
    <location>
        <begin position="12"/>
        <end position="31"/>
    </location>
</feature>
<accession>A0A8J8SWU4</accession>
<keyword evidence="1" id="KW-0472">Membrane</keyword>
<keyword evidence="1" id="KW-0812">Transmembrane</keyword>
<keyword evidence="3" id="KW-1185">Reference proteome</keyword>
<reference evidence="2" key="1">
    <citation type="submission" date="2019-06" db="EMBL/GenBank/DDBJ databases">
        <authorList>
            <person name="Zheng W."/>
        </authorList>
    </citation>
    <scope>NUCLEOTIDE SEQUENCE</scope>
    <source>
        <strain evidence="2">QDHG01</strain>
    </source>
</reference>
<sequence>MDSRVENVISMFNELTGTLYLYSLICLTNAGDDISTRENLGMALIYIVMLAVGVNTLKVVIMISIQIVKRIALKWRSKKITVKSIGTQTEKYEPAMPRIPEAAEEAEENPQETEQVKEEAKEAVQLVENFNMDQKWQGKPSMFGVNGENELAFPRIQTQRNVQQSWIDDDSIQQMT</sequence>
<name>A0A8J8SWU4_HALGN</name>
<evidence type="ECO:0000313" key="2">
    <source>
        <dbReference type="EMBL" id="TNV73772.1"/>
    </source>
</evidence>
<gene>
    <name evidence="2" type="ORF">FGO68_gene5503</name>
</gene>
<comment type="caution">
    <text evidence="2">The sequence shown here is derived from an EMBL/GenBank/DDBJ whole genome shotgun (WGS) entry which is preliminary data.</text>
</comment>
<evidence type="ECO:0000313" key="3">
    <source>
        <dbReference type="Proteomes" id="UP000785679"/>
    </source>
</evidence>
<dbReference type="AlphaFoldDB" id="A0A8J8SWU4"/>
<feature type="transmembrane region" description="Helical" evidence="1">
    <location>
        <begin position="43"/>
        <end position="68"/>
    </location>
</feature>
<evidence type="ECO:0000256" key="1">
    <source>
        <dbReference type="SAM" id="Phobius"/>
    </source>
</evidence>
<dbReference type="Proteomes" id="UP000785679">
    <property type="component" value="Unassembled WGS sequence"/>
</dbReference>
<proteinExistence type="predicted"/>
<keyword evidence="1" id="KW-1133">Transmembrane helix</keyword>
<protein>
    <submittedName>
        <fullName evidence="2">Uncharacterized protein</fullName>
    </submittedName>
</protein>
<organism evidence="2 3">
    <name type="scientific">Halteria grandinella</name>
    <dbReference type="NCBI Taxonomy" id="5974"/>
    <lineage>
        <taxon>Eukaryota</taxon>
        <taxon>Sar</taxon>
        <taxon>Alveolata</taxon>
        <taxon>Ciliophora</taxon>
        <taxon>Intramacronucleata</taxon>
        <taxon>Spirotrichea</taxon>
        <taxon>Stichotrichia</taxon>
        <taxon>Sporadotrichida</taxon>
        <taxon>Halteriidae</taxon>
        <taxon>Halteria</taxon>
    </lineage>
</organism>
<dbReference type="EMBL" id="RRYP01018127">
    <property type="protein sequence ID" value="TNV73772.1"/>
    <property type="molecule type" value="Genomic_DNA"/>
</dbReference>